<dbReference type="Proteomes" id="UP000694523">
    <property type="component" value="Unplaced"/>
</dbReference>
<dbReference type="InterPro" id="IPR018378">
    <property type="entry name" value="C-type_lectin_CS"/>
</dbReference>
<keyword evidence="1" id="KW-1015">Disulfide bond</keyword>
<proteinExistence type="predicted"/>
<evidence type="ECO:0000313" key="4">
    <source>
        <dbReference type="Ensembl" id="ENSNMLP00000011479.1"/>
    </source>
</evidence>
<dbReference type="Pfam" id="PF00059">
    <property type="entry name" value="Lectin_C"/>
    <property type="match status" value="3"/>
</dbReference>
<name>A0A8C6SUY6_9GOBI</name>
<accession>A0A8C6SUY6</accession>
<dbReference type="PANTHER" id="PTHR45784">
    <property type="entry name" value="C-TYPE LECTIN DOMAIN FAMILY 20 MEMBER A-RELATED"/>
    <property type="match status" value="1"/>
</dbReference>
<dbReference type="CDD" id="cd00037">
    <property type="entry name" value="CLECT"/>
    <property type="match status" value="2"/>
</dbReference>
<feature type="compositionally biased region" description="Basic and acidic residues" evidence="2">
    <location>
        <begin position="84"/>
        <end position="93"/>
    </location>
</feature>
<feature type="region of interest" description="Disordered" evidence="2">
    <location>
        <begin position="84"/>
        <end position="104"/>
    </location>
</feature>
<dbReference type="InterPro" id="IPR001304">
    <property type="entry name" value="C-type_lectin-like"/>
</dbReference>
<dbReference type="PROSITE" id="PS50041">
    <property type="entry name" value="C_TYPE_LECTIN_2"/>
    <property type="match status" value="3"/>
</dbReference>
<dbReference type="Gene3D" id="3.10.100.10">
    <property type="entry name" value="Mannose-Binding Protein A, subunit A"/>
    <property type="match status" value="3"/>
</dbReference>
<dbReference type="AlphaFoldDB" id="A0A8C6SUY6"/>
<evidence type="ECO:0000256" key="2">
    <source>
        <dbReference type="SAM" id="MobiDB-lite"/>
    </source>
</evidence>
<dbReference type="PANTHER" id="PTHR45784:SF3">
    <property type="entry name" value="C-TYPE LECTIN DOMAIN FAMILY 4 MEMBER K-LIKE-RELATED"/>
    <property type="match status" value="1"/>
</dbReference>
<feature type="compositionally biased region" description="Polar residues" evidence="2">
    <location>
        <begin position="94"/>
        <end position="104"/>
    </location>
</feature>
<feature type="domain" description="C-type lectin" evidence="3">
    <location>
        <begin position="10"/>
        <end position="100"/>
    </location>
</feature>
<dbReference type="SUPFAM" id="SSF56436">
    <property type="entry name" value="C-type lectin-like"/>
    <property type="match status" value="3"/>
</dbReference>
<reference evidence="4" key="2">
    <citation type="submission" date="2025-09" db="UniProtKB">
        <authorList>
            <consortium name="Ensembl"/>
        </authorList>
    </citation>
    <scope>IDENTIFICATION</scope>
</reference>
<keyword evidence="5" id="KW-1185">Reference proteome</keyword>
<dbReference type="InterPro" id="IPR016186">
    <property type="entry name" value="C-type_lectin-like/link_sf"/>
</dbReference>
<feature type="domain" description="C-type lectin" evidence="3">
    <location>
        <begin position="210"/>
        <end position="328"/>
    </location>
</feature>
<dbReference type="PROSITE" id="PS00615">
    <property type="entry name" value="C_TYPE_LECTIN_1"/>
    <property type="match status" value="1"/>
</dbReference>
<protein>
    <recommendedName>
        <fullName evidence="3">C-type lectin domain-containing protein</fullName>
    </recommendedName>
</protein>
<organism evidence="4 5">
    <name type="scientific">Neogobius melanostomus</name>
    <name type="common">round goby</name>
    <dbReference type="NCBI Taxonomy" id="47308"/>
    <lineage>
        <taxon>Eukaryota</taxon>
        <taxon>Metazoa</taxon>
        <taxon>Chordata</taxon>
        <taxon>Craniata</taxon>
        <taxon>Vertebrata</taxon>
        <taxon>Euteleostomi</taxon>
        <taxon>Actinopterygii</taxon>
        <taxon>Neopterygii</taxon>
        <taxon>Teleostei</taxon>
        <taxon>Neoteleostei</taxon>
        <taxon>Acanthomorphata</taxon>
        <taxon>Gobiaria</taxon>
        <taxon>Gobiiformes</taxon>
        <taxon>Gobioidei</taxon>
        <taxon>Gobiidae</taxon>
        <taxon>Benthophilinae</taxon>
        <taxon>Neogobiini</taxon>
        <taxon>Neogobius</taxon>
    </lineage>
</organism>
<reference evidence="4" key="1">
    <citation type="submission" date="2025-08" db="UniProtKB">
        <authorList>
            <consortium name="Ensembl"/>
        </authorList>
    </citation>
    <scope>IDENTIFICATION</scope>
</reference>
<evidence type="ECO:0000259" key="3">
    <source>
        <dbReference type="PROSITE" id="PS50041"/>
    </source>
</evidence>
<dbReference type="Ensembl" id="ENSNMLT00000012975.1">
    <property type="protein sequence ID" value="ENSNMLP00000011479.1"/>
    <property type="gene ID" value="ENSNMLG00000007843.1"/>
</dbReference>
<evidence type="ECO:0000313" key="5">
    <source>
        <dbReference type="Proteomes" id="UP000694523"/>
    </source>
</evidence>
<dbReference type="SMART" id="SM00034">
    <property type="entry name" value="CLECT"/>
    <property type="match status" value="2"/>
</dbReference>
<feature type="domain" description="C-type lectin" evidence="3">
    <location>
        <begin position="101"/>
        <end position="210"/>
    </location>
</feature>
<sequence>RMDPFCNSLSENHVYHLINKTKSWSDAQQYCRKYYTDLATVNDMTDQERLKEAAEGKQVWIGLYQMSDKQREWHWSQPGVKYNKSDTKWKTGEPSDNGTKTSNPTHFIKTEANPEMNWFQAQHFCREKHTDLISGVDQLNMYNDKEPNKPDKDCFIGLFRDNWGWSDGSDSSFRNWNKDVNPSDNKCAKLEEDGGWDSDKCSNTKPFICYDGECLKNRTIKKNMTWEDAMDYCRHRHRDLAWFNAPNLQRMVEKRAKMADSEVVWVGLHYTCFLEEWLWVNGHYVSEHDHNWENPRYNDCGLNGAMERGGSNKWVKRSSWEKHNFICAKHC</sequence>
<evidence type="ECO:0000256" key="1">
    <source>
        <dbReference type="ARBA" id="ARBA00023157"/>
    </source>
</evidence>
<dbReference type="InterPro" id="IPR016187">
    <property type="entry name" value="CTDL_fold"/>
</dbReference>